<keyword evidence="2" id="KW-1185">Reference proteome</keyword>
<dbReference type="EMBL" id="AAYA01000008">
    <property type="protein sequence ID" value="EBA07748.1"/>
    <property type="molecule type" value="Genomic_DNA"/>
</dbReference>
<dbReference type="SUPFAM" id="SSF48317">
    <property type="entry name" value="Acid phosphatase/Vanadium-dependent haloperoxidase"/>
    <property type="match status" value="1"/>
</dbReference>
<dbReference type="eggNOG" id="COG0671">
    <property type="taxonomic scope" value="Bacteria"/>
</dbReference>
<dbReference type="RefSeq" id="WP_005860227.1">
    <property type="nucleotide sequence ID" value="NZ_AAYA01000008.1"/>
</dbReference>
<dbReference type="InterPro" id="IPR016119">
    <property type="entry name" value="Br/Cl_peroxidase_C"/>
</dbReference>
<dbReference type="OrthoDB" id="7820590at2"/>
<dbReference type="AlphaFoldDB" id="A3K5E7"/>
<gene>
    <name evidence="1" type="ORF">SSE37_14218</name>
</gene>
<evidence type="ECO:0000313" key="2">
    <source>
        <dbReference type="Proteomes" id="UP000005713"/>
    </source>
</evidence>
<name>A3K5E7_SAGS3</name>
<dbReference type="GO" id="GO:0004601">
    <property type="term" value="F:peroxidase activity"/>
    <property type="evidence" value="ECO:0007669"/>
    <property type="project" value="InterPro"/>
</dbReference>
<sequence>MTRIQTPDQESRRKSVTSRLKVIDGGGAHGGARHQPIVPEAPRVCASELAADMAEIFALSLLRKRGLAELDDPHCAIWIDGATHFTLHELLCDLRSLAWFDQTRILPEIAGDAEAEQRRALRWNADGQLTLRTLFNCGVALRGTQTRVSAFWSGDHAGAVTDPVRRPPSPGAPMSVWHDWCGRHSGATLRTPRDGASKTDPGTLEEMASGLHETPSGRPFYNAALKALAHRTALDGGLALSEPMWRGPRLLSLMAEAETRARRTALELLMSRSRLARPAVTAARMTVWLAREERGDEPASALYRAAADELAECAPNLLYWVSRDNGILRGRQRFDTALFLPLAEPERQAVPPSDCASHVVVAGAMATLLKAVFDTSRRAQIQMVGTTGPAQALAEEADRMASNIALARIVSGGWHPAENHQQLRLGQAIALQILRETLETDNRSATLDLTDFDDRPLRIEAHPRHFGRGFAQLRANGAAVPWPQEAAPPAAHLTAVV</sequence>
<protein>
    <recommendedName>
        <fullName evidence="3">Bromoperoxidase</fullName>
    </recommendedName>
</protein>
<dbReference type="Gene3D" id="1.10.606.10">
    <property type="entry name" value="Vanadium-containing Chloroperoxidase, domain 2"/>
    <property type="match status" value="1"/>
</dbReference>
<organism evidence="1 2">
    <name type="scientific">Sagittula stellata (strain ATCC 700073 / DSM 11524 / E-37)</name>
    <dbReference type="NCBI Taxonomy" id="388399"/>
    <lineage>
        <taxon>Bacteria</taxon>
        <taxon>Pseudomonadati</taxon>
        <taxon>Pseudomonadota</taxon>
        <taxon>Alphaproteobacteria</taxon>
        <taxon>Rhodobacterales</taxon>
        <taxon>Roseobacteraceae</taxon>
        <taxon>Sagittula</taxon>
    </lineage>
</organism>
<accession>A3K5E7</accession>
<evidence type="ECO:0008006" key="3">
    <source>
        <dbReference type="Google" id="ProtNLM"/>
    </source>
</evidence>
<proteinExistence type="predicted"/>
<dbReference type="InterPro" id="IPR036938">
    <property type="entry name" value="PAP2/HPO_sf"/>
</dbReference>
<comment type="caution">
    <text evidence="1">The sequence shown here is derived from an EMBL/GenBank/DDBJ whole genome shotgun (WGS) entry which is preliminary data.</text>
</comment>
<reference evidence="1 2" key="1">
    <citation type="submission" date="2006-06" db="EMBL/GenBank/DDBJ databases">
        <authorList>
            <person name="Moran M.A."/>
            <person name="Ferriera S."/>
            <person name="Johnson J."/>
            <person name="Kravitz S."/>
            <person name="Beeson K."/>
            <person name="Sutton G."/>
            <person name="Rogers Y.-H."/>
            <person name="Friedman R."/>
            <person name="Frazier M."/>
            <person name="Venter J.C."/>
        </authorList>
    </citation>
    <scope>NUCLEOTIDE SEQUENCE [LARGE SCALE GENOMIC DNA]</scope>
    <source>
        <strain evidence="1 2">E-37</strain>
    </source>
</reference>
<dbReference type="Proteomes" id="UP000005713">
    <property type="component" value="Unassembled WGS sequence"/>
</dbReference>
<evidence type="ECO:0000313" key="1">
    <source>
        <dbReference type="EMBL" id="EBA07748.1"/>
    </source>
</evidence>